<dbReference type="VEuPathDB" id="FungiDB:CC77DRAFT_1045748"/>
<dbReference type="EMBL" id="KV441469">
    <property type="protein sequence ID" value="OAG25971.1"/>
    <property type="molecule type" value="Genomic_DNA"/>
</dbReference>
<feature type="active site" description="Proton donor" evidence="3">
    <location>
        <position position="334"/>
    </location>
</feature>
<protein>
    <submittedName>
        <fullName evidence="6">Phosphoglycerate mutase-like protein</fullName>
    </submittedName>
</protein>
<dbReference type="InterPro" id="IPR016274">
    <property type="entry name" value="Histidine_acid_Pase_euk"/>
</dbReference>
<keyword evidence="2" id="KW-0325">Glycoprotein</keyword>
<dbReference type="Proteomes" id="UP000077248">
    <property type="component" value="Unassembled WGS sequence"/>
</dbReference>
<evidence type="ECO:0000256" key="2">
    <source>
        <dbReference type="ARBA" id="ARBA00023180"/>
    </source>
</evidence>
<dbReference type="RefSeq" id="XP_018391392.1">
    <property type="nucleotide sequence ID" value="XM_018527417.1"/>
</dbReference>
<dbReference type="GO" id="GO:0003993">
    <property type="term" value="F:acid phosphatase activity"/>
    <property type="evidence" value="ECO:0007669"/>
    <property type="project" value="TreeGrafter"/>
</dbReference>
<feature type="disulfide bond" evidence="4">
    <location>
        <begin position="248"/>
        <end position="262"/>
    </location>
</feature>
<dbReference type="GO" id="GO:0009277">
    <property type="term" value="C:fungal-type cell wall"/>
    <property type="evidence" value="ECO:0007669"/>
    <property type="project" value="TreeGrafter"/>
</dbReference>
<dbReference type="InterPro" id="IPR000560">
    <property type="entry name" value="His_Pase_clade-2"/>
</dbReference>
<gene>
    <name evidence="7" type="ORF">AA0117_g2108</name>
    <name evidence="6" type="ORF">CC77DRAFT_1045748</name>
</gene>
<dbReference type="SUPFAM" id="SSF53254">
    <property type="entry name" value="Phosphoglycerate mutase-like"/>
    <property type="match status" value="1"/>
</dbReference>
<reference evidence="6 8" key="1">
    <citation type="submission" date="2016-05" db="EMBL/GenBank/DDBJ databases">
        <title>Comparative analysis of secretome profiles of manganese(II)-oxidizing ascomycete fungi.</title>
        <authorList>
            <consortium name="DOE Joint Genome Institute"/>
            <person name="Zeiner C.A."/>
            <person name="Purvine S.O."/>
            <person name="Zink E.M."/>
            <person name="Wu S."/>
            <person name="Pasa-Tolic L."/>
            <person name="Chaput D.L."/>
            <person name="Haridas S."/>
            <person name="Grigoriev I.V."/>
            <person name="Santelli C.M."/>
            <person name="Hansel C.M."/>
        </authorList>
    </citation>
    <scope>NUCLEOTIDE SEQUENCE [LARGE SCALE GENOMIC DNA]</scope>
    <source>
        <strain evidence="6 8">SRC1lrK2f</strain>
    </source>
</reference>
<keyword evidence="5" id="KW-0732">Signal</keyword>
<reference evidence="7" key="3">
    <citation type="journal article" date="2019" name="J. ISSAAS">
        <title>Genomics, evolutionary history and diagnostics of the Alternaria alternata species group including apple and Asian pear pathotypes.</title>
        <authorList>
            <person name="Armitage A.D."/>
            <person name="Cockerton H.M."/>
            <person name="Sreenivasaprasad S."/>
            <person name="Woodhall J."/>
            <person name="Lane C."/>
            <person name="Harrison R.J."/>
            <person name="Clarkson J.P."/>
        </authorList>
    </citation>
    <scope>NUCLEOTIDE SEQUENCE</scope>
    <source>
        <strain evidence="7">FERA 1177</strain>
    </source>
</reference>
<organism evidence="6 8">
    <name type="scientific">Alternaria alternata</name>
    <name type="common">Alternaria rot fungus</name>
    <name type="synonym">Torula alternata</name>
    <dbReference type="NCBI Taxonomy" id="5599"/>
    <lineage>
        <taxon>Eukaryota</taxon>
        <taxon>Fungi</taxon>
        <taxon>Dikarya</taxon>
        <taxon>Ascomycota</taxon>
        <taxon>Pezizomycotina</taxon>
        <taxon>Dothideomycetes</taxon>
        <taxon>Pleosporomycetidae</taxon>
        <taxon>Pleosporales</taxon>
        <taxon>Pleosporineae</taxon>
        <taxon>Pleosporaceae</taxon>
        <taxon>Alternaria</taxon>
        <taxon>Alternaria sect. Alternaria</taxon>
        <taxon>Alternaria alternata complex</taxon>
    </lineage>
</organism>
<dbReference type="GeneID" id="29113011"/>
<evidence type="ECO:0000256" key="4">
    <source>
        <dbReference type="PIRSR" id="PIRSR000894-2"/>
    </source>
</evidence>
<proteinExistence type="predicted"/>
<dbReference type="CDD" id="cd07061">
    <property type="entry name" value="HP_HAP_like"/>
    <property type="match status" value="1"/>
</dbReference>
<feature type="disulfide bond" evidence="4">
    <location>
        <begin position="50"/>
        <end position="383"/>
    </location>
</feature>
<evidence type="ECO:0000313" key="9">
    <source>
        <dbReference type="Proteomes" id="UP000291422"/>
    </source>
</evidence>
<evidence type="ECO:0000313" key="7">
    <source>
        <dbReference type="EMBL" id="RYN81651.1"/>
    </source>
</evidence>
<dbReference type="AlphaFoldDB" id="A0A177E3C9"/>
<dbReference type="STRING" id="5599.A0A177E3C9"/>
<dbReference type="InterPro" id="IPR029033">
    <property type="entry name" value="His_PPase_superfam"/>
</dbReference>
<feature type="disulfide bond" evidence="4">
    <location>
        <begin position="424"/>
        <end position="432"/>
    </location>
</feature>
<keyword evidence="8" id="KW-1185">Reference proteome</keyword>
<sequence>MRLLVVSLAISSTAVAAQDNFNIFQHIGGNGQWFPGEETTGISSEIPTGCKVDLAAFFSRHGSRYPDRGAYNGWVEFAEYIQAAGNFTVNDEKLAFLKSWKPVLSDPDAQIANISPTGWRELHDMGTTWRLRYLDLYDYNTAFTMWANYYTSGPRVRDSARLFAQGFVGPNATDLTTIYALNASDPASWGNTLAPSDLCKAYNDAGGGPAKDTWDSIYLPPIASRLNAKIQGGLNLTTSQVDQIPYLCGFETQITGRRSPFCDIFTDEEILQYEYAQDLRYWYGTGLGSDIEKYQMLPVVDMTVQRFVDGPNATYQTGNGTFVPPKIMANFANDGQINQLAAAIGVFDGQQQLPGNMSLPNRIFRSSQVVKMRGTIAFERLSCPAAAHDGSYGYSAHSDYNSTASEEAFVRIRINEVVYPVVGCTSGPGSSCPLSQYQSIINAKRAEAGDVTKLCNMTGEGLAPKPEATFFFDNTLPWQSVVKP</sequence>
<dbReference type="Gene3D" id="3.40.50.1240">
    <property type="entry name" value="Phosphoglycerate mutase-like"/>
    <property type="match status" value="1"/>
</dbReference>
<dbReference type="OMA" id="ANSPWFA"/>
<evidence type="ECO:0000256" key="3">
    <source>
        <dbReference type="PIRSR" id="PIRSR000894-1"/>
    </source>
</evidence>
<feature type="chain" id="PRO_5040669974" evidence="5">
    <location>
        <begin position="18"/>
        <end position="484"/>
    </location>
</feature>
<dbReference type="PANTHER" id="PTHR20963">
    <property type="entry name" value="MULTIPLE INOSITOL POLYPHOSPHATE PHOSPHATASE-RELATED"/>
    <property type="match status" value="1"/>
</dbReference>
<keyword evidence="4" id="KW-1015">Disulfide bond</keyword>
<name>A0A177E3C9_ALTAL</name>
<reference evidence="9" key="2">
    <citation type="journal article" date="2019" name="bioRxiv">
        <title>Genomics, evolutionary history and diagnostics of the Alternaria alternata species group including apple and Asian pear pathotypes.</title>
        <authorList>
            <person name="Armitage A.D."/>
            <person name="Cockerton H.M."/>
            <person name="Sreenivasaprasad S."/>
            <person name="Woodhall J.W."/>
            <person name="Lane C.R."/>
            <person name="Harrison R.J."/>
            <person name="Clarkson J.P."/>
        </authorList>
    </citation>
    <scope>NUCLEOTIDE SEQUENCE [LARGE SCALE GENOMIC DNA]</scope>
    <source>
        <strain evidence="9">FERA 1177</strain>
    </source>
</reference>
<evidence type="ECO:0000256" key="5">
    <source>
        <dbReference type="SAM" id="SignalP"/>
    </source>
</evidence>
<dbReference type="EMBL" id="PDXD01000002">
    <property type="protein sequence ID" value="RYN81651.1"/>
    <property type="molecule type" value="Genomic_DNA"/>
</dbReference>
<evidence type="ECO:0000256" key="1">
    <source>
        <dbReference type="ARBA" id="ARBA00022801"/>
    </source>
</evidence>
<dbReference type="Pfam" id="PF00328">
    <property type="entry name" value="His_Phos_2"/>
    <property type="match status" value="1"/>
</dbReference>
<evidence type="ECO:0000313" key="6">
    <source>
        <dbReference type="EMBL" id="OAG25971.1"/>
    </source>
</evidence>
<dbReference type="PANTHER" id="PTHR20963:SF23">
    <property type="entry name" value="3-PHYTASE"/>
    <property type="match status" value="1"/>
</dbReference>
<feature type="active site" description="Nucleophile" evidence="3">
    <location>
        <position position="61"/>
    </location>
</feature>
<feature type="signal peptide" evidence="5">
    <location>
        <begin position="1"/>
        <end position="17"/>
    </location>
</feature>
<dbReference type="KEGG" id="aalt:CC77DRAFT_1045748"/>
<keyword evidence="1" id="KW-0378">Hydrolase</keyword>
<dbReference type="Proteomes" id="UP000291422">
    <property type="component" value="Unassembled WGS sequence"/>
</dbReference>
<evidence type="ECO:0000313" key="8">
    <source>
        <dbReference type="Proteomes" id="UP000077248"/>
    </source>
</evidence>
<accession>A0A177E3C9</accession>
<dbReference type="PIRSF" id="PIRSF000894">
    <property type="entry name" value="Acid_phosphatase"/>
    <property type="match status" value="1"/>
</dbReference>